<dbReference type="Pfam" id="PF26622">
    <property type="entry name" value="DUF8199"/>
    <property type="match status" value="1"/>
</dbReference>
<evidence type="ECO:0000256" key="1">
    <source>
        <dbReference type="SAM" id="SignalP"/>
    </source>
</evidence>
<keyword evidence="1" id="KW-0732">Signal</keyword>
<dbReference type="InterPro" id="IPR058512">
    <property type="entry name" value="DUF8199"/>
</dbReference>
<gene>
    <name evidence="2" type="ORF">D7322_21135</name>
</gene>
<dbReference type="InterPro" id="IPR058060">
    <property type="entry name" value="HYC_CC_PP"/>
</dbReference>
<comment type="caution">
    <text evidence="2">The sequence shown here is derived from an EMBL/GenBank/DDBJ whole genome shotgun (WGS) entry which is preliminary data.</text>
</comment>
<feature type="chain" id="PRO_5019176544" description="Secreted protein" evidence="1">
    <location>
        <begin position="20"/>
        <end position="139"/>
    </location>
</feature>
<organism evidence="2 3">
    <name type="scientific">Sphingobacterium puteale</name>
    <dbReference type="NCBI Taxonomy" id="2420510"/>
    <lineage>
        <taxon>Bacteria</taxon>
        <taxon>Pseudomonadati</taxon>
        <taxon>Bacteroidota</taxon>
        <taxon>Sphingobacteriia</taxon>
        <taxon>Sphingobacteriales</taxon>
        <taxon>Sphingobacteriaceae</taxon>
        <taxon>Sphingobacterium</taxon>
    </lineage>
</organism>
<evidence type="ECO:0008006" key="4">
    <source>
        <dbReference type="Google" id="ProtNLM"/>
    </source>
</evidence>
<keyword evidence="3" id="KW-1185">Reference proteome</keyword>
<feature type="signal peptide" evidence="1">
    <location>
        <begin position="1"/>
        <end position="19"/>
    </location>
</feature>
<dbReference type="NCBIfam" id="NF047658">
    <property type="entry name" value="HYC_CC_PP"/>
    <property type="match status" value="1"/>
</dbReference>
<sequence length="139" mass="15802">MRKIALFIGLFFYLLAASGATLHFHFCQGEAQSVSLSQNHTARCPLCAKSEKKQQNHCHQEGSCKDVTIAAQKVGDFNRLSQTLDFNHFSPAIITLYWIHHYHQFSADEDSSSKLSANQNSFFSRYSPPVFILNQSFRI</sequence>
<evidence type="ECO:0000313" key="2">
    <source>
        <dbReference type="EMBL" id="RKO69509.1"/>
    </source>
</evidence>
<proteinExistence type="predicted"/>
<dbReference type="OrthoDB" id="676308at2"/>
<dbReference type="EMBL" id="RBWS01000018">
    <property type="protein sequence ID" value="RKO69509.1"/>
    <property type="molecule type" value="Genomic_DNA"/>
</dbReference>
<protein>
    <recommendedName>
        <fullName evidence="4">Secreted protein</fullName>
    </recommendedName>
</protein>
<dbReference type="Proteomes" id="UP000282423">
    <property type="component" value="Unassembled WGS sequence"/>
</dbReference>
<dbReference type="RefSeq" id="WP_121126224.1">
    <property type="nucleotide sequence ID" value="NZ_RBWS01000018.1"/>
</dbReference>
<name>A0A420VTG4_9SPHI</name>
<dbReference type="AlphaFoldDB" id="A0A420VTG4"/>
<reference evidence="2 3" key="1">
    <citation type="submission" date="2018-10" db="EMBL/GenBank/DDBJ databases">
        <title>Sphingobacterium sp. M05W1-28.</title>
        <authorList>
            <person name="Cai H."/>
        </authorList>
    </citation>
    <scope>NUCLEOTIDE SEQUENCE [LARGE SCALE GENOMIC DNA]</scope>
    <source>
        <strain evidence="2 3">M05W1-28</strain>
    </source>
</reference>
<evidence type="ECO:0000313" key="3">
    <source>
        <dbReference type="Proteomes" id="UP000282423"/>
    </source>
</evidence>
<accession>A0A420VTG4</accession>